<reference evidence="2 3" key="1">
    <citation type="submission" date="2007-06" db="EMBL/GenBank/DDBJ databases">
        <authorList>
            <person name="Shimkets L."/>
            <person name="Ferriera S."/>
            <person name="Johnson J."/>
            <person name="Kravitz S."/>
            <person name="Beeson K."/>
            <person name="Sutton G."/>
            <person name="Rogers Y.-H."/>
            <person name="Friedman R."/>
            <person name="Frazier M."/>
            <person name="Venter J.C."/>
        </authorList>
    </citation>
    <scope>NUCLEOTIDE SEQUENCE [LARGE SCALE GENOMIC DNA]</scope>
    <source>
        <strain evidence="2 3">SIR-1</strain>
    </source>
</reference>
<dbReference type="InterPro" id="IPR009875">
    <property type="entry name" value="PilZ_domain"/>
</dbReference>
<dbReference type="Proteomes" id="UP000005801">
    <property type="component" value="Unassembled WGS sequence"/>
</dbReference>
<sequence>MSNEARVHPRLRLAAFADVIGDEVVLHRALGDISVGGCRFEGPAWERVGTKVQLLLSFPVAEANMPVDGTVVRASKRDMGVRFDATDEQKWALRKHIRRAQGG</sequence>
<feature type="domain" description="PilZ" evidence="1">
    <location>
        <begin position="6"/>
        <end position="97"/>
    </location>
</feature>
<evidence type="ECO:0000313" key="3">
    <source>
        <dbReference type="Proteomes" id="UP000005801"/>
    </source>
</evidence>
<gene>
    <name evidence="2" type="ORF">PPSIR1_15055</name>
</gene>
<organism evidence="2 3">
    <name type="scientific">Plesiocystis pacifica SIR-1</name>
    <dbReference type="NCBI Taxonomy" id="391625"/>
    <lineage>
        <taxon>Bacteria</taxon>
        <taxon>Pseudomonadati</taxon>
        <taxon>Myxococcota</taxon>
        <taxon>Polyangia</taxon>
        <taxon>Nannocystales</taxon>
        <taxon>Nannocystaceae</taxon>
        <taxon>Plesiocystis</taxon>
    </lineage>
</organism>
<dbReference type="GO" id="GO:0035438">
    <property type="term" value="F:cyclic-di-GMP binding"/>
    <property type="evidence" value="ECO:0007669"/>
    <property type="project" value="InterPro"/>
</dbReference>
<dbReference type="OrthoDB" id="5517778at2"/>
<dbReference type="SUPFAM" id="SSF141371">
    <property type="entry name" value="PilZ domain-like"/>
    <property type="match status" value="1"/>
</dbReference>
<keyword evidence="3" id="KW-1185">Reference proteome</keyword>
<accession>A6G6D8</accession>
<dbReference type="RefSeq" id="WP_006972287.1">
    <property type="nucleotide sequence ID" value="NZ_ABCS01000029.1"/>
</dbReference>
<dbReference type="Gene3D" id="2.40.10.220">
    <property type="entry name" value="predicted glycosyltransferase like domains"/>
    <property type="match status" value="1"/>
</dbReference>
<evidence type="ECO:0000259" key="1">
    <source>
        <dbReference type="Pfam" id="PF07238"/>
    </source>
</evidence>
<proteinExistence type="predicted"/>
<evidence type="ECO:0000313" key="2">
    <source>
        <dbReference type="EMBL" id="EDM78567.1"/>
    </source>
</evidence>
<comment type="caution">
    <text evidence="2">The sequence shown here is derived from an EMBL/GenBank/DDBJ whole genome shotgun (WGS) entry which is preliminary data.</text>
</comment>
<protein>
    <recommendedName>
        <fullName evidence="1">PilZ domain-containing protein</fullName>
    </recommendedName>
</protein>
<dbReference type="Pfam" id="PF07238">
    <property type="entry name" value="PilZ"/>
    <property type="match status" value="1"/>
</dbReference>
<dbReference type="AlphaFoldDB" id="A6G6D8"/>
<name>A6G6D8_9BACT</name>
<dbReference type="EMBL" id="ABCS01000029">
    <property type="protein sequence ID" value="EDM78567.1"/>
    <property type="molecule type" value="Genomic_DNA"/>
</dbReference>
<dbReference type="STRING" id="391625.PPSIR1_15055"/>